<keyword evidence="4" id="KW-1185">Reference proteome</keyword>
<dbReference type="RefSeq" id="WP_354369444.1">
    <property type="nucleotide sequence ID" value="NZ_JBEPMA010000020.1"/>
</dbReference>
<dbReference type="Proteomes" id="UP001549162">
    <property type="component" value="Unassembled WGS sequence"/>
</dbReference>
<gene>
    <name evidence="3" type="ORF">ABID14_001926</name>
</gene>
<organism evidence="3 4">
    <name type="scientific">Peptoniphilus olsenii</name>
    <dbReference type="NCBI Taxonomy" id="411570"/>
    <lineage>
        <taxon>Bacteria</taxon>
        <taxon>Bacillati</taxon>
        <taxon>Bacillota</taxon>
        <taxon>Tissierellia</taxon>
        <taxon>Tissierellales</taxon>
        <taxon>Peptoniphilaceae</taxon>
        <taxon>Peptoniphilus</taxon>
    </lineage>
</organism>
<dbReference type="EMBL" id="JBEPMA010000020">
    <property type="protein sequence ID" value="MET3618288.1"/>
    <property type="molecule type" value="Genomic_DNA"/>
</dbReference>
<evidence type="ECO:0000259" key="2">
    <source>
        <dbReference type="PROSITE" id="PS51272"/>
    </source>
</evidence>
<feature type="domain" description="SLH" evidence="2">
    <location>
        <begin position="347"/>
        <end position="411"/>
    </location>
</feature>
<dbReference type="PANTHER" id="PTHR43308">
    <property type="entry name" value="OUTER MEMBRANE PROTEIN ALPHA-RELATED"/>
    <property type="match status" value="1"/>
</dbReference>
<reference evidence="3 4" key="1">
    <citation type="submission" date="2024-06" db="EMBL/GenBank/DDBJ databases">
        <title>Genomic Encyclopedia of Type Strains, Phase IV (KMG-IV): sequencing the most valuable type-strain genomes for metagenomic binning, comparative biology and taxonomic classification.</title>
        <authorList>
            <person name="Goeker M."/>
        </authorList>
    </citation>
    <scope>NUCLEOTIDE SEQUENCE [LARGE SCALE GENOMIC DNA]</scope>
    <source>
        <strain evidence="3 4">DSM 21460</strain>
    </source>
</reference>
<proteinExistence type="predicted"/>
<dbReference type="InterPro" id="IPR041498">
    <property type="entry name" value="Big_6"/>
</dbReference>
<protein>
    <recommendedName>
        <fullName evidence="2">SLH domain-containing protein</fullName>
    </recommendedName>
</protein>
<dbReference type="InterPro" id="IPR001119">
    <property type="entry name" value="SLH_dom"/>
</dbReference>
<feature type="domain" description="SLH" evidence="2">
    <location>
        <begin position="470"/>
        <end position="533"/>
    </location>
</feature>
<dbReference type="InterPro" id="IPR051465">
    <property type="entry name" value="Cell_Envelope_Struct_Comp"/>
</dbReference>
<sequence>TAPDGKEFKAWSVDGTEKQPNEKIKVSEAKTITAVWETKPVDKVQITFEAGEGTGTMKPVEVEKDTEYTLPENKFTAPDGKEFKAWSVDGTEKQPNEKIKVSEAKTLKAIWRDKKTTPIVGNKLSISKRYDSNGYFYGTVKDENGNRVPYATVSLYNYDSSSYIRNVTTDSNGDFKIYVGYYYDDYRYYDGRYYDGHKVYYDSFNDRYYYYDNNGDKTWLSKNWYYYDGYYYDRDYRYGRYYYGYLRATKDGYSYGDYTLNDYYWDGYWYDGRYYDRNYSVTPTITEANAGSKIVKGTAGDYATVEVYDDDGIKLGKTTANRNGDFTVYLDRDLKYGERIKVEAKDGSRYTSSRYYTVAYKDNIDTTDTIARPAYIAGYPDGSFKPEKTVSRAEAVRMFVKLVNNGSELASNPNTAFSDANNGWYSDEINFAVDKGFIKGYSDGTFKPNNEITRAEFAQMISSFVQKGYPGSTGFKDIKGHWASDAISALYGNKNIKGYPDGTFKPNQKLTRAEAVTILNSVFGRNTKVNSLYNINSQGLRTFNDVGTGHWAYYEILDASNAHITNKIDAKDGIEIWK</sequence>
<comment type="caution">
    <text evidence="3">The sequence shown here is derived from an EMBL/GenBank/DDBJ whole genome shotgun (WGS) entry which is preliminary data.</text>
</comment>
<evidence type="ECO:0000256" key="1">
    <source>
        <dbReference type="SAM" id="MobiDB-lite"/>
    </source>
</evidence>
<dbReference type="InterPro" id="IPR013783">
    <property type="entry name" value="Ig-like_fold"/>
</dbReference>
<evidence type="ECO:0000313" key="3">
    <source>
        <dbReference type="EMBL" id="MET3618288.1"/>
    </source>
</evidence>
<dbReference type="Gene3D" id="2.60.40.1120">
    <property type="entry name" value="Carboxypeptidase-like, regulatory domain"/>
    <property type="match status" value="1"/>
</dbReference>
<feature type="non-terminal residue" evidence="3">
    <location>
        <position position="1"/>
    </location>
</feature>
<feature type="domain" description="SLH" evidence="2">
    <location>
        <begin position="412"/>
        <end position="468"/>
    </location>
</feature>
<dbReference type="Pfam" id="PF17936">
    <property type="entry name" value="Big_6"/>
    <property type="match status" value="1"/>
</dbReference>
<dbReference type="SUPFAM" id="SSF49452">
    <property type="entry name" value="Starch-binding domain-like"/>
    <property type="match status" value="1"/>
</dbReference>
<accession>A0ABV2JCG0</accession>
<dbReference type="PROSITE" id="PS51272">
    <property type="entry name" value="SLH"/>
    <property type="match status" value="3"/>
</dbReference>
<dbReference type="InterPro" id="IPR013784">
    <property type="entry name" value="Carb-bd-like_fold"/>
</dbReference>
<name>A0ABV2JCG0_9FIRM</name>
<evidence type="ECO:0000313" key="4">
    <source>
        <dbReference type="Proteomes" id="UP001549162"/>
    </source>
</evidence>
<feature type="region of interest" description="Disordered" evidence="1">
    <location>
        <begin position="1"/>
        <end position="22"/>
    </location>
</feature>
<dbReference type="Pfam" id="PF00395">
    <property type="entry name" value="SLH"/>
    <property type="match status" value="3"/>
</dbReference>
<dbReference type="Gene3D" id="2.60.40.10">
    <property type="entry name" value="Immunoglobulins"/>
    <property type="match status" value="1"/>
</dbReference>